<proteinExistence type="predicted"/>
<keyword evidence="4" id="KW-1185">Reference proteome</keyword>
<sequence>MYLKAACSEIPVPRQRGGPRLDRFPCSIQQRQGAGSQCSPLKPHQLPSRKLRRQQTSRAAGFGGALIMLILLNELQLFGDLDVI</sequence>
<dbReference type="Proteomes" id="UP001219934">
    <property type="component" value="Unassembled WGS sequence"/>
</dbReference>
<comment type="caution">
    <text evidence="3">The sequence shown here is derived from an EMBL/GenBank/DDBJ whole genome shotgun (WGS) entry which is preliminary data.</text>
</comment>
<organism evidence="3 4">
    <name type="scientific">Pogonophryne albipinna</name>
    <dbReference type="NCBI Taxonomy" id="1090488"/>
    <lineage>
        <taxon>Eukaryota</taxon>
        <taxon>Metazoa</taxon>
        <taxon>Chordata</taxon>
        <taxon>Craniata</taxon>
        <taxon>Vertebrata</taxon>
        <taxon>Euteleostomi</taxon>
        <taxon>Actinopterygii</taxon>
        <taxon>Neopterygii</taxon>
        <taxon>Teleostei</taxon>
        <taxon>Neoteleostei</taxon>
        <taxon>Acanthomorphata</taxon>
        <taxon>Eupercaria</taxon>
        <taxon>Perciformes</taxon>
        <taxon>Notothenioidei</taxon>
        <taxon>Pogonophryne</taxon>
    </lineage>
</organism>
<dbReference type="EMBL" id="JAPTMU010000010">
    <property type="protein sequence ID" value="KAJ4937324.1"/>
    <property type="molecule type" value="Genomic_DNA"/>
</dbReference>
<evidence type="ECO:0000313" key="4">
    <source>
        <dbReference type="Proteomes" id="UP001219934"/>
    </source>
</evidence>
<name>A0AAD6B6V1_9TELE</name>
<feature type="transmembrane region" description="Helical" evidence="2">
    <location>
        <begin position="59"/>
        <end position="78"/>
    </location>
</feature>
<reference evidence="3" key="1">
    <citation type="submission" date="2022-11" db="EMBL/GenBank/DDBJ databases">
        <title>Chromosome-level genome of Pogonophryne albipinna.</title>
        <authorList>
            <person name="Jo E."/>
        </authorList>
    </citation>
    <scope>NUCLEOTIDE SEQUENCE</scope>
    <source>
        <strain evidence="3">SGF0006</strain>
        <tissue evidence="3">Muscle</tissue>
    </source>
</reference>
<keyword evidence="2" id="KW-0472">Membrane</keyword>
<keyword evidence="2" id="KW-1133">Transmembrane helix</keyword>
<protein>
    <submittedName>
        <fullName evidence="3">Uncharacterized protein</fullName>
    </submittedName>
</protein>
<evidence type="ECO:0000256" key="2">
    <source>
        <dbReference type="SAM" id="Phobius"/>
    </source>
</evidence>
<evidence type="ECO:0000256" key="1">
    <source>
        <dbReference type="SAM" id="MobiDB-lite"/>
    </source>
</evidence>
<keyword evidence="2" id="KW-0812">Transmembrane</keyword>
<dbReference type="AlphaFoldDB" id="A0AAD6B6V1"/>
<gene>
    <name evidence="3" type="ORF">JOQ06_001890</name>
</gene>
<feature type="region of interest" description="Disordered" evidence="1">
    <location>
        <begin position="31"/>
        <end position="54"/>
    </location>
</feature>
<evidence type="ECO:0000313" key="3">
    <source>
        <dbReference type="EMBL" id="KAJ4937324.1"/>
    </source>
</evidence>
<accession>A0AAD6B6V1</accession>